<evidence type="ECO:0000313" key="12">
    <source>
        <dbReference type="EMBL" id="GIO33850.1"/>
    </source>
</evidence>
<organism evidence="12 13">
    <name type="scientific">Paenibacillus albilobatus</name>
    <dbReference type="NCBI Taxonomy" id="2716884"/>
    <lineage>
        <taxon>Bacteria</taxon>
        <taxon>Bacillati</taxon>
        <taxon>Bacillota</taxon>
        <taxon>Bacilli</taxon>
        <taxon>Bacillales</taxon>
        <taxon>Paenibacillaceae</taxon>
        <taxon>Paenibacillus</taxon>
    </lineage>
</organism>
<comment type="caution">
    <text evidence="12">The sequence shown here is derived from an EMBL/GenBank/DDBJ whole genome shotgun (WGS) entry which is preliminary data.</text>
</comment>
<keyword evidence="12" id="KW-0675">Receptor</keyword>
<dbReference type="PROSITE" id="PS50163">
    <property type="entry name" value="RECA_3"/>
    <property type="match status" value="1"/>
</dbReference>
<keyword evidence="4" id="KW-0067">ATP-binding</keyword>
<dbReference type="GO" id="GO:0008094">
    <property type="term" value="F:ATP-dependent activity, acting on DNA"/>
    <property type="evidence" value="ECO:0007669"/>
    <property type="project" value="InterPro"/>
</dbReference>
<keyword evidence="5" id="KW-0472">Membrane</keyword>
<dbReference type="Gene3D" id="3.40.190.10">
    <property type="entry name" value="Periplasmic binding protein-like II"/>
    <property type="match status" value="2"/>
</dbReference>
<evidence type="ECO:0000256" key="10">
    <source>
        <dbReference type="SAM" id="SignalP"/>
    </source>
</evidence>
<dbReference type="Pfam" id="PF03180">
    <property type="entry name" value="Lipoprotein_9"/>
    <property type="match status" value="1"/>
</dbReference>
<evidence type="ECO:0000256" key="2">
    <source>
        <dbReference type="ARBA" id="ARBA00022729"/>
    </source>
</evidence>
<dbReference type="GO" id="GO:0006259">
    <property type="term" value="P:DNA metabolic process"/>
    <property type="evidence" value="ECO:0007669"/>
    <property type="project" value="InterPro"/>
</dbReference>
<dbReference type="InterPro" id="IPR020587">
    <property type="entry name" value="RecA_monomer-monomer_interface"/>
</dbReference>
<accession>A0A920CBV5</accession>
<dbReference type="CDD" id="cd13597">
    <property type="entry name" value="PBP2_lipoprotein_Tp32"/>
    <property type="match status" value="1"/>
</dbReference>
<reference evidence="12" key="1">
    <citation type="submission" date="2021-03" db="EMBL/GenBank/DDBJ databases">
        <title>Antimicrobial resistance genes in bacteria isolated from Japanese honey, and their potential for conferring macrolide and lincosamide resistance in the American foulbrood pathogen Paenibacillus larvae.</title>
        <authorList>
            <person name="Okamoto M."/>
            <person name="Kumagai M."/>
            <person name="Kanamori H."/>
            <person name="Takamatsu D."/>
        </authorList>
    </citation>
    <scope>NUCLEOTIDE SEQUENCE</scope>
    <source>
        <strain evidence="12">J2TS6</strain>
    </source>
</reference>
<dbReference type="Proteomes" id="UP000679779">
    <property type="component" value="Unassembled WGS sequence"/>
</dbReference>
<dbReference type="PIRSF" id="PIRSF002854">
    <property type="entry name" value="MetQ"/>
    <property type="match status" value="1"/>
</dbReference>
<sequence length="281" mass="30558">MKKGLFALLSLILVVALAACGSKNAEDKPAAGGENKGTEAATPVTLTVGATAVPHAEILKHIQPALEKEGVKLEIKEFSDYVQPNVQTFQKQLDANFFQHKPYLDDENKTRNMDLVPVVAVHVEPLGAYSKKVKSVDELKDGAVVGIPNDKTNGGRALSLLAKNGLIKLKQDNMIQATVKDIVENPKNIKIKELDAAMLPRQLDQFDLAVINTNYALDSGIDPVKEALFMEDKDNPYANILVARPDNKDSDAIKKLAAALTSDDVKKFIEDKYKGAVIPAF</sequence>
<evidence type="ECO:0000256" key="1">
    <source>
        <dbReference type="ARBA" id="ARBA00004635"/>
    </source>
</evidence>
<keyword evidence="7 8" id="KW-0449">Lipoprotein</keyword>
<dbReference type="PANTHER" id="PTHR30429">
    <property type="entry name" value="D-METHIONINE-BINDING LIPOPROTEIN METQ"/>
    <property type="match status" value="1"/>
</dbReference>
<dbReference type="NCBIfam" id="TIGR00363">
    <property type="entry name" value="MetQ/NlpA family lipoprotein"/>
    <property type="match status" value="1"/>
</dbReference>
<evidence type="ECO:0000313" key="13">
    <source>
        <dbReference type="Proteomes" id="UP000679779"/>
    </source>
</evidence>
<feature type="signal peptide" evidence="10">
    <location>
        <begin position="1"/>
        <end position="25"/>
    </location>
</feature>
<dbReference type="GO" id="GO:0016020">
    <property type="term" value="C:membrane"/>
    <property type="evidence" value="ECO:0007669"/>
    <property type="project" value="UniProtKB-SubCell"/>
</dbReference>
<evidence type="ECO:0000256" key="6">
    <source>
        <dbReference type="ARBA" id="ARBA00023139"/>
    </source>
</evidence>
<dbReference type="InterPro" id="IPR004872">
    <property type="entry name" value="Lipoprotein_NlpA"/>
</dbReference>
<keyword evidence="3" id="KW-0547">Nucleotide-binding</keyword>
<keyword evidence="13" id="KW-1185">Reference proteome</keyword>
<name>A0A920CBV5_9BACL</name>
<dbReference type="GO" id="GO:0003677">
    <property type="term" value="F:DNA binding"/>
    <property type="evidence" value="ECO:0007669"/>
    <property type="project" value="InterPro"/>
</dbReference>
<proteinExistence type="inferred from homology"/>
<dbReference type="SUPFAM" id="SSF53850">
    <property type="entry name" value="Periplasmic binding protein-like II"/>
    <property type="match status" value="1"/>
</dbReference>
<comment type="similarity">
    <text evidence="8">Belongs to the nlpA lipoprotein family.</text>
</comment>
<feature type="domain" description="RecA family profile 2" evidence="11">
    <location>
        <begin position="142"/>
        <end position="226"/>
    </location>
</feature>
<keyword evidence="6" id="KW-0564">Palmitate</keyword>
<dbReference type="PROSITE" id="PS51257">
    <property type="entry name" value="PROKAR_LIPOPROTEIN"/>
    <property type="match status" value="1"/>
</dbReference>
<dbReference type="RefSeq" id="WP_160043786.1">
    <property type="nucleotide sequence ID" value="NZ_BORQ01000007.1"/>
</dbReference>
<dbReference type="EMBL" id="BORQ01000007">
    <property type="protein sequence ID" value="GIO33850.1"/>
    <property type="molecule type" value="Genomic_DNA"/>
</dbReference>
<feature type="chain" id="PRO_5037114127" description="Lipoprotein" evidence="10">
    <location>
        <begin position="26"/>
        <end position="281"/>
    </location>
</feature>
<gene>
    <name evidence="12" type="ORF">J2TS6_49910</name>
</gene>
<comment type="subcellular location">
    <subcellularLocation>
        <location evidence="1">Membrane</location>
        <topology evidence="1">Lipid-anchor</topology>
    </subcellularLocation>
</comment>
<evidence type="ECO:0000256" key="5">
    <source>
        <dbReference type="ARBA" id="ARBA00023136"/>
    </source>
</evidence>
<dbReference type="GO" id="GO:0005524">
    <property type="term" value="F:ATP binding"/>
    <property type="evidence" value="ECO:0007669"/>
    <property type="project" value="UniProtKB-KW"/>
</dbReference>
<feature type="lipid moiety-binding region" description="S-diacylglycerol cysteine" evidence="9">
    <location>
        <position position="20"/>
    </location>
</feature>
<evidence type="ECO:0000256" key="7">
    <source>
        <dbReference type="ARBA" id="ARBA00023288"/>
    </source>
</evidence>
<evidence type="ECO:0000259" key="11">
    <source>
        <dbReference type="PROSITE" id="PS50163"/>
    </source>
</evidence>
<keyword evidence="2 10" id="KW-0732">Signal</keyword>
<evidence type="ECO:0000256" key="8">
    <source>
        <dbReference type="PIRNR" id="PIRNR002854"/>
    </source>
</evidence>
<protein>
    <recommendedName>
        <fullName evidence="8">Lipoprotein</fullName>
    </recommendedName>
</protein>
<evidence type="ECO:0000256" key="4">
    <source>
        <dbReference type="ARBA" id="ARBA00022840"/>
    </source>
</evidence>
<dbReference type="PANTHER" id="PTHR30429:SF0">
    <property type="entry name" value="METHIONINE-BINDING LIPOPROTEIN METQ"/>
    <property type="match status" value="1"/>
</dbReference>
<evidence type="ECO:0000256" key="9">
    <source>
        <dbReference type="PIRSR" id="PIRSR002854-1"/>
    </source>
</evidence>
<evidence type="ECO:0000256" key="3">
    <source>
        <dbReference type="ARBA" id="ARBA00022741"/>
    </source>
</evidence>
<dbReference type="AlphaFoldDB" id="A0A920CBV5"/>